<name>A0AAV5DUM8_ELECO</name>
<proteinExistence type="predicted"/>
<sequence length="101" mass="10825">MMTKHSSSVSHLSRVQMRQQIRPCDIFAPPPLAAAGCCTPLRPTFLLLLRPSLLLGPALLPLLRLLRPATWDGERVARHGAQHGRRSVGRGAGVNGGAAES</sequence>
<keyword evidence="3" id="KW-1185">Reference proteome</keyword>
<dbReference type="EMBL" id="BQKI01000071">
    <property type="protein sequence ID" value="GJN13827.1"/>
    <property type="molecule type" value="Genomic_DNA"/>
</dbReference>
<evidence type="ECO:0000313" key="2">
    <source>
        <dbReference type="EMBL" id="GJN13827.1"/>
    </source>
</evidence>
<comment type="caution">
    <text evidence="2">The sequence shown here is derived from an EMBL/GenBank/DDBJ whole genome shotgun (WGS) entry which is preliminary data.</text>
</comment>
<reference evidence="2" key="2">
    <citation type="submission" date="2021-12" db="EMBL/GenBank/DDBJ databases">
        <title>Resequencing data analysis of finger millet.</title>
        <authorList>
            <person name="Hatakeyama M."/>
            <person name="Aluri S."/>
            <person name="Balachadran M.T."/>
            <person name="Sivarajan S.R."/>
            <person name="Poveda L."/>
            <person name="Shimizu-Inatsugi R."/>
            <person name="Schlapbach R."/>
            <person name="Sreeman S.M."/>
            <person name="Shimizu K.K."/>
        </authorList>
    </citation>
    <scope>NUCLEOTIDE SEQUENCE</scope>
</reference>
<gene>
    <name evidence="2" type="primary">gb00574</name>
    <name evidence="2" type="ORF">PR202_gb00574</name>
</gene>
<reference evidence="2" key="1">
    <citation type="journal article" date="2018" name="DNA Res.">
        <title>Multiple hybrid de novo genome assembly of finger millet, an orphan allotetraploid crop.</title>
        <authorList>
            <person name="Hatakeyama M."/>
            <person name="Aluri S."/>
            <person name="Balachadran M.T."/>
            <person name="Sivarajan S.R."/>
            <person name="Patrignani A."/>
            <person name="Gruter S."/>
            <person name="Poveda L."/>
            <person name="Shimizu-Inatsugi R."/>
            <person name="Baeten J."/>
            <person name="Francoijs K.J."/>
            <person name="Nataraja K.N."/>
            <person name="Reddy Y.A.N."/>
            <person name="Phadnis S."/>
            <person name="Ravikumar R.L."/>
            <person name="Schlapbach R."/>
            <person name="Sreeman S.M."/>
            <person name="Shimizu K.K."/>
        </authorList>
    </citation>
    <scope>NUCLEOTIDE SEQUENCE</scope>
</reference>
<accession>A0AAV5DUM8</accession>
<protein>
    <submittedName>
        <fullName evidence="2">Uncharacterized protein</fullName>
    </submittedName>
</protein>
<dbReference type="AlphaFoldDB" id="A0AAV5DUM8"/>
<dbReference type="Proteomes" id="UP001054889">
    <property type="component" value="Unassembled WGS sequence"/>
</dbReference>
<feature type="region of interest" description="Disordered" evidence="1">
    <location>
        <begin position="77"/>
        <end position="101"/>
    </location>
</feature>
<feature type="compositionally biased region" description="Basic residues" evidence="1">
    <location>
        <begin position="78"/>
        <end position="88"/>
    </location>
</feature>
<organism evidence="2 3">
    <name type="scientific">Eleusine coracana subsp. coracana</name>
    <dbReference type="NCBI Taxonomy" id="191504"/>
    <lineage>
        <taxon>Eukaryota</taxon>
        <taxon>Viridiplantae</taxon>
        <taxon>Streptophyta</taxon>
        <taxon>Embryophyta</taxon>
        <taxon>Tracheophyta</taxon>
        <taxon>Spermatophyta</taxon>
        <taxon>Magnoliopsida</taxon>
        <taxon>Liliopsida</taxon>
        <taxon>Poales</taxon>
        <taxon>Poaceae</taxon>
        <taxon>PACMAD clade</taxon>
        <taxon>Chloridoideae</taxon>
        <taxon>Cynodonteae</taxon>
        <taxon>Eleusininae</taxon>
        <taxon>Eleusine</taxon>
    </lineage>
</organism>
<evidence type="ECO:0000313" key="3">
    <source>
        <dbReference type="Proteomes" id="UP001054889"/>
    </source>
</evidence>
<feature type="compositionally biased region" description="Gly residues" evidence="1">
    <location>
        <begin position="90"/>
        <end position="101"/>
    </location>
</feature>
<evidence type="ECO:0000256" key="1">
    <source>
        <dbReference type="SAM" id="MobiDB-lite"/>
    </source>
</evidence>